<evidence type="ECO:0000313" key="1">
    <source>
        <dbReference type="EMBL" id="CEK73097.1"/>
    </source>
</evidence>
<reference evidence="1" key="1">
    <citation type="submission" date="2014-12" db="EMBL/GenBank/DDBJ databases">
        <title>Insight into the proteome of Arion vulgaris.</title>
        <authorList>
            <person name="Aradska J."/>
            <person name="Bulat T."/>
            <person name="Smidak R."/>
            <person name="Sarate P."/>
            <person name="Gangsoo J."/>
            <person name="Sialana F."/>
            <person name="Bilban M."/>
            <person name="Lubec G."/>
        </authorList>
    </citation>
    <scope>NUCLEOTIDE SEQUENCE</scope>
    <source>
        <tissue evidence="1">Skin</tissue>
    </source>
</reference>
<protein>
    <submittedName>
        <fullName evidence="1">Uncharacterized protein</fullName>
    </submittedName>
</protein>
<organism evidence="1">
    <name type="scientific">Arion vulgaris</name>
    <dbReference type="NCBI Taxonomy" id="1028688"/>
    <lineage>
        <taxon>Eukaryota</taxon>
        <taxon>Metazoa</taxon>
        <taxon>Spiralia</taxon>
        <taxon>Lophotrochozoa</taxon>
        <taxon>Mollusca</taxon>
        <taxon>Gastropoda</taxon>
        <taxon>Heterobranchia</taxon>
        <taxon>Euthyneura</taxon>
        <taxon>Panpulmonata</taxon>
        <taxon>Eupulmonata</taxon>
        <taxon>Stylommatophora</taxon>
        <taxon>Helicina</taxon>
        <taxon>Arionoidea</taxon>
        <taxon>Arionidae</taxon>
        <taxon>Arion</taxon>
    </lineage>
</organism>
<accession>A0A0B6ZXN3</accession>
<sequence>HIHISIEAHIGQESKEGLWEAYITHVCGDKTLHQLWQFHRRMNRSTTSQSFPSHQGPY</sequence>
<dbReference type="EMBL" id="HACG01026232">
    <property type="protein sequence ID" value="CEK73097.1"/>
    <property type="molecule type" value="Transcribed_RNA"/>
</dbReference>
<gene>
    <name evidence="1" type="primary">ORF85305</name>
</gene>
<name>A0A0B6ZXN3_9EUPU</name>
<dbReference type="AlphaFoldDB" id="A0A0B6ZXN3"/>
<feature type="non-terminal residue" evidence="1">
    <location>
        <position position="1"/>
    </location>
</feature>
<proteinExistence type="predicted"/>